<dbReference type="HOGENOM" id="CLU_255554_0_0_2"/>
<dbReference type="KEGG" id="mhz:Metho_1132"/>
<dbReference type="Proteomes" id="UP000010866">
    <property type="component" value="Chromosome"/>
</dbReference>
<feature type="compositionally biased region" description="Basic and acidic residues" evidence="1">
    <location>
        <begin position="1317"/>
        <end position="1329"/>
    </location>
</feature>
<reference evidence="4" key="1">
    <citation type="submission" date="2012-02" db="EMBL/GenBank/DDBJ databases">
        <title>Complete sequence of chromosome of Methanomethylovorans hollandica DSM 15978.</title>
        <authorList>
            <person name="Lucas S."/>
            <person name="Copeland A."/>
            <person name="Lapidus A."/>
            <person name="Glavina del Rio T."/>
            <person name="Dalin E."/>
            <person name="Tice H."/>
            <person name="Bruce D."/>
            <person name="Goodwin L."/>
            <person name="Pitluck S."/>
            <person name="Peters L."/>
            <person name="Mikhailova N."/>
            <person name="Held B."/>
            <person name="Kyrpides N."/>
            <person name="Mavromatis K."/>
            <person name="Ivanova N."/>
            <person name="Brettin T."/>
            <person name="Detter J.C."/>
            <person name="Han C."/>
            <person name="Larimer F."/>
            <person name="Land M."/>
            <person name="Hauser L."/>
            <person name="Markowitz V."/>
            <person name="Cheng J.-F."/>
            <person name="Hugenholtz P."/>
            <person name="Woyke T."/>
            <person name="Wu D."/>
            <person name="Spring S."/>
            <person name="Schroeder M."/>
            <person name="Brambilla E."/>
            <person name="Klenk H.-P."/>
            <person name="Eisen J.A."/>
        </authorList>
    </citation>
    <scope>NUCLEOTIDE SEQUENCE [LARGE SCALE GENOMIC DNA]</scope>
    <source>
        <strain evidence="4">DSM 15978 / NBRC 107637 / DMS1</strain>
    </source>
</reference>
<feature type="region of interest" description="Disordered" evidence="1">
    <location>
        <begin position="1316"/>
        <end position="1338"/>
    </location>
</feature>
<gene>
    <name evidence="3" type="ordered locus">Metho_1132</name>
</gene>
<dbReference type="STRING" id="867904.Metho_1132"/>
<dbReference type="GeneID" id="14406941"/>
<feature type="transmembrane region" description="Helical" evidence="2">
    <location>
        <begin position="20"/>
        <end position="38"/>
    </location>
</feature>
<evidence type="ECO:0000256" key="1">
    <source>
        <dbReference type="SAM" id="MobiDB-lite"/>
    </source>
</evidence>
<dbReference type="Pfam" id="PF23957">
    <property type="entry name" value="DUF7286"/>
    <property type="match status" value="1"/>
</dbReference>
<keyword evidence="2" id="KW-0812">Transmembrane</keyword>
<evidence type="ECO:0000313" key="4">
    <source>
        <dbReference type="Proteomes" id="UP000010866"/>
    </source>
</evidence>
<dbReference type="InterPro" id="IPR055710">
    <property type="entry name" value="DUF7286"/>
</dbReference>
<sequence length="1338" mass="149461">MAEKQKKGINELINDTDAYIPFALIGIFILLFSLLTAVDLTRMDYQLAEVVYSTDTSDPQHDILDMACADISRCLNYAGMEALEWQGEHPVIQPGSVSVKAWNNAGFEARPLNKDLEPGDVLQVEVELPSNILGTLLSLVSSQNRVLTVYDESGSFNMSFNYNASHRLWGSSSFVQEVSIPTDASYGFGYVVLKVGNDVQATDWFHVGTNPVKDIVAARFNELMENNYKNGVHITGRYVLNINGDITPEQIIIDKVNGTLNRSMAQDQDDYIIHYTLTVKHLNYTLTDVDTGIVENGSMDIFTPVDSREPLLAQLTAEYERELNTGVSADIVLGMSNVRSFTYGPWQHYAGGPLNILTGPSIAGAVNTGTMYAQKRVFDAADPWSLMYTGYYNGKVMYSDVKRDTSDYDLQKGNLSAVYADLAQNGSFNMNIQEDMDGSMQDAGTSLQAVEDNTSVILAVSNYTAGVQNGWIFNDRMWSPADPDLIHDVTRKIYSAEVMPEIIRSGVNDQPGAQDVLVETHFDPESVRLVNIFPFYHLTWDAEYLVSLWHEGAVVPGYMFENTSRITYSARIMKPGPIADLDIANWHITDARLRHRSTSLENLKVTPVMNYADNDRLLSMEREGGFLNSESHSFDWDVEYIVEFDISSQWDLDYGYAYTHTGMIDSAYEDERLDMYDHVQQTHSEPETENITIVYHKCFRTNTYEGLEKYEQAIENDFNDTTVIVDGMELVDTSCSDAADKYREAYVDVAQIERAYGMYGDGTYMPRRTVACDVPVWLPGLMTKEMLSMLGAMDDTGPSRKVSFMGNNLGRNPADLFCEAAEDMALEMQNEREEYVQAAGHFTRNEFTTCSDAARMIVRNEAYERTMQQLVDSNTKVRYSLDGYVNDAFSKKAGSALSDLLGGLSPSSLLFNNPALSMATNALAQEMGVIDTMEVVDWPHSKYNWTENMTLLVDQYPDYLYHDADFDLQDQFLWEDAITGKTIYPLAVRNVCVFSGDMSGAVADVMQSCTDPLKTAVSEQMSSSILEINSQVNDVIAQIGVEAVNLTQAGVSTDTRLLRDNQTRLINTYAGQLRMDIPAQVNRQVAADPVLSTCIDPGQVEMITQQYLASLSNEQLVAMTSDDRLALELFNVLKNNMDLNNGASNTEVDIALLRLEADMRMGVADGVCAAIEMCHETIDACFANIDKELQAKLDASADKLTGKAAEKVERRLEKAMRYVPAGLPLLPPNWVCTVNIWEYDVKGRYKTFQISDIDNECIVDPFYGHKAQMYVREKNYIFHPVKKDSKGGRILLGRNAPIEFQYNGYAATVVGPGPKGVGDKIGGRDEKSPGYDNFESQF</sequence>
<dbReference type="RefSeq" id="WP_015324532.1">
    <property type="nucleotide sequence ID" value="NC_019977.1"/>
</dbReference>
<keyword evidence="2" id="KW-0472">Membrane</keyword>
<evidence type="ECO:0000256" key="2">
    <source>
        <dbReference type="SAM" id="Phobius"/>
    </source>
</evidence>
<name>L0KW63_METHD</name>
<evidence type="ECO:0000313" key="3">
    <source>
        <dbReference type="EMBL" id="AGB49366.1"/>
    </source>
</evidence>
<keyword evidence="4" id="KW-1185">Reference proteome</keyword>
<dbReference type="EMBL" id="CP003362">
    <property type="protein sequence ID" value="AGB49366.1"/>
    <property type="molecule type" value="Genomic_DNA"/>
</dbReference>
<dbReference type="OrthoDB" id="124691at2157"/>
<organism evidence="3 4">
    <name type="scientific">Methanomethylovorans hollandica (strain DSM 15978 / NBRC 107637 / DMS1)</name>
    <dbReference type="NCBI Taxonomy" id="867904"/>
    <lineage>
        <taxon>Archaea</taxon>
        <taxon>Methanobacteriati</taxon>
        <taxon>Methanobacteriota</taxon>
        <taxon>Stenosarchaea group</taxon>
        <taxon>Methanomicrobia</taxon>
        <taxon>Methanosarcinales</taxon>
        <taxon>Methanosarcinaceae</taxon>
        <taxon>Methanomethylovorans</taxon>
    </lineage>
</organism>
<proteinExistence type="predicted"/>
<protein>
    <submittedName>
        <fullName evidence="3">Uncharacterized protein</fullName>
    </submittedName>
</protein>
<accession>L0KW63</accession>
<keyword evidence="2" id="KW-1133">Transmembrane helix</keyword>